<keyword evidence="1" id="KW-0812">Transmembrane</keyword>
<gene>
    <name evidence="3" type="ORF">CAPTEDRAFT_221864</name>
</gene>
<feature type="transmembrane region" description="Helical" evidence="1">
    <location>
        <begin position="59"/>
        <end position="83"/>
    </location>
</feature>
<dbReference type="AlphaFoldDB" id="R7TTF7"/>
<dbReference type="Proteomes" id="UP000014760">
    <property type="component" value="Unassembled WGS sequence"/>
</dbReference>
<keyword evidence="5" id="KW-1185">Reference proteome</keyword>
<dbReference type="EMBL" id="AMQN01011138">
    <property type="status" value="NOT_ANNOTATED_CDS"/>
    <property type="molecule type" value="Genomic_DNA"/>
</dbReference>
<protein>
    <recommendedName>
        <fullName evidence="2">Apple domain-containing protein</fullName>
    </recommendedName>
</protein>
<dbReference type="EnsemblMetazoa" id="CapteT221864">
    <property type="protein sequence ID" value="CapteP221864"/>
    <property type="gene ID" value="CapteG221864"/>
</dbReference>
<keyword evidence="1" id="KW-0472">Membrane</keyword>
<evidence type="ECO:0000256" key="1">
    <source>
        <dbReference type="SAM" id="Phobius"/>
    </source>
</evidence>
<dbReference type="InterPro" id="IPR003609">
    <property type="entry name" value="Pan_app"/>
</dbReference>
<evidence type="ECO:0000259" key="2">
    <source>
        <dbReference type="Pfam" id="PF00024"/>
    </source>
</evidence>
<reference evidence="5" key="1">
    <citation type="submission" date="2012-12" db="EMBL/GenBank/DDBJ databases">
        <authorList>
            <person name="Hellsten U."/>
            <person name="Grimwood J."/>
            <person name="Chapman J.A."/>
            <person name="Shapiro H."/>
            <person name="Aerts A."/>
            <person name="Otillar R.P."/>
            <person name="Terry A.Y."/>
            <person name="Boore J.L."/>
            <person name="Simakov O."/>
            <person name="Marletaz F."/>
            <person name="Cho S.-J."/>
            <person name="Edsinger-Gonzales E."/>
            <person name="Havlak P."/>
            <person name="Kuo D.-H."/>
            <person name="Larsson T."/>
            <person name="Lv J."/>
            <person name="Arendt D."/>
            <person name="Savage R."/>
            <person name="Osoegawa K."/>
            <person name="de Jong P."/>
            <person name="Lindberg D.R."/>
            <person name="Seaver E.C."/>
            <person name="Weisblat D.A."/>
            <person name="Putnam N.H."/>
            <person name="Grigoriev I.V."/>
            <person name="Rokhsar D.S."/>
        </authorList>
    </citation>
    <scope>NUCLEOTIDE SEQUENCE</scope>
    <source>
        <strain evidence="5">I ESC-2004</strain>
    </source>
</reference>
<name>R7TTF7_CAPTE</name>
<evidence type="ECO:0000313" key="4">
    <source>
        <dbReference type="EnsemblMetazoa" id="CapteP221864"/>
    </source>
</evidence>
<dbReference type="Gene3D" id="3.50.4.10">
    <property type="entry name" value="Hepatocyte Growth Factor"/>
    <property type="match status" value="1"/>
</dbReference>
<sequence>MSGYPGYVVSPRTPYSDYGTKWSPYSTFAYPPKTVSYNTTSVVQEETCRKKSPISGTMCCLLAGLGLLALGLFIAACVLGMMVAQSGDFICPDGYELDTSGTTCNVLTTAAADATDATAAGNDVTTIAGETNPAATDEAATDAAATTAATIPTGAIPAPAGTFVSANSALTGPTYLPKGWAAYPGSSIAGGDLQDSATTGNLCLEACIAEETCKSFDFNTAYAQCYFHYLATTCDVPTSDASVYHMSLLPECGAPFPDATETNP</sequence>
<evidence type="ECO:0000313" key="3">
    <source>
        <dbReference type="EMBL" id="ELT96949.1"/>
    </source>
</evidence>
<accession>R7TTF7</accession>
<reference evidence="4" key="3">
    <citation type="submission" date="2015-06" db="UniProtKB">
        <authorList>
            <consortium name="EnsemblMetazoa"/>
        </authorList>
    </citation>
    <scope>IDENTIFICATION</scope>
</reference>
<organism evidence="3">
    <name type="scientific">Capitella teleta</name>
    <name type="common">Polychaete worm</name>
    <dbReference type="NCBI Taxonomy" id="283909"/>
    <lineage>
        <taxon>Eukaryota</taxon>
        <taxon>Metazoa</taxon>
        <taxon>Spiralia</taxon>
        <taxon>Lophotrochozoa</taxon>
        <taxon>Annelida</taxon>
        <taxon>Polychaeta</taxon>
        <taxon>Sedentaria</taxon>
        <taxon>Scolecida</taxon>
        <taxon>Capitellidae</taxon>
        <taxon>Capitella</taxon>
    </lineage>
</organism>
<feature type="domain" description="Apple" evidence="2">
    <location>
        <begin position="182"/>
        <end position="229"/>
    </location>
</feature>
<dbReference type="HOGENOM" id="CLU_1054632_0_0_1"/>
<evidence type="ECO:0000313" key="5">
    <source>
        <dbReference type="Proteomes" id="UP000014760"/>
    </source>
</evidence>
<reference evidence="3 5" key="2">
    <citation type="journal article" date="2013" name="Nature">
        <title>Insights into bilaterian evolution from three spiralian genomes.</title>
        <authorList>
            <person name="Simakov O."/>
            <person name="Marletaz F."/>
            <person name="Cho S.J."/>
            <person name="Edsinger-Gonzales E."/>
            <person name="Havlak P."/>
            <person name="Hellsten U."/>
            <person name="Kuo D.H."/>
            <person name="Larsson T."/>
            <person name="Lv J."/>
            <person name="Arendt D."/>
            <person name="Savage R."/>
            <person name="Osoegawa K."/>
            <person name="de Jong P."/>
            <person name="Grimwood J."/>
            <person name="Chapman J.A."/>
            <person name="Shapiro H."/>
            <person name="Aerts A."/>
            <person name="Otillar R.P."/>
            <person name="Terry A.Y."/>
            <person name="Boore J.L."/>
            <person name="Grigoriev I.V."/>
            <person name="Lindberg D.R."/>
            <person name="Seaver E.C."/>
            <person name="Weisblat D.A."/>
            <person name="Putnam N.H."/>
            <person name="Rokhsar D.S."/>
        </authorList>
    </citation>
    <scope>NUCLEOTIDE SEQUENCE</scope>
    <source>
        <strain evidence="3 5">I ESC-2004</strain>
    </source>
</reference>
<dbReference type="Pfam" id="PF00024">
    <property type="entry name" value="PAN_1"/>
    <property type="match status" value="1"/>
</dbReference>
<keyword evidence="1" id="KW-1133">Transmembrane helix</keyword>
<dbReference type="EMBL" id="KB308715">
    <property type="protein sequence ID" value="ELT96949.1"/>
    <property type="molecule type" value="Genomic_DNA"/>
</dbReference>
<proteinExistence type="predicted"/>